<evidence type="ECO:0000259" key="1">
    <source>
        <dbReference type="Pfam" id="PF24722"/>
    </source>
</evidence>
<reference evidence="2 3" key="1">
    <citation type="submission" date="2013-09" db="EMBL/GenBank/DDBJ databases">
        <authorList>
            <person name="Zeng Z."/>
            <person name="Chen C."/>
        </authorList>
    </citation>
    <scope>NUCLEOTIDE SEQUENCE [LARGE SCALE GENOMIC DNA]</scope>
    <source>
        <strain evidence="2 3">WB 3.3-2</strain>
    </source>
</reference>
<dbReference type="eggNOG" id="ENOG502ZSCS">
    <property type="taxonomic scope" value="Bacteria"/>
</dbReference>
<dbReference type="AlphaFoldDB" id="A0A0A2MD01"/>
<comment type="caution">
    <text evidence="2">The sequence shown here is derived from an EMBL/GenBank/DDBJ whole genome shotgun (WGS) entry which is preliminary data.</text>
</comment>
<sequence>MKNKALNVYAKAQKFADLTTTLIIKGNIRRAKKCLDIAELLFTTGSNETRNAIGNIYVNSVSTFMEIHHCSIARLFPDTLHAEYVKQVNASGV</sequence>
<organism evidence="2 3">
    <name type="scientific">Flavobacterium rivuli WB 3.3-2 = DSM 21788</name>
    <dbReference type="NCBI Taxonomy" id="1121895"/>
    <lineage>
        <taxon>Bacteria</taxon>
        <taxon>Pseudomonadati</taxon>
        <taxon>Bacteroidota</taxon>
        <taxon>Flavobacteriia</taxon>
        <taxon>Flavobacteriales</taxon>
        <taxon>Flavobacteriaceae</taxon>
        <taxon>Flavobacterium</taxon>
    </lineage>
</organism>
<evidence type="ECO:0000313" key="2">
    <source>
        <dbReference type="EMBL" id="KGO86145.1"/>
    </source>
</evidence>
<protein>
    <recommendedName>
        <fullName evidence="1">DUF7674 domain-containing protein</fullName>
    </recommendedName>
</protein>
<name>A0A0A2MD01_9FLAO</name>
<accession>A0A0A2MD01</accession>
<evidence type="ECO:0000313" key="3">
    <source>
        <dbReference type="Proteomes" id="UP000030152"/>
    </source>
</evidence>
<dbReference type="OrthoDB" id="1363133at2"/>
<dbReference type="Pfam" id="PF24722">
    <property type="entry name" value="DUF7674"/>
    <property type="match status" value="1"/>
</dbReference>
<dbReference type="InterPro" id="IPR056091">
    <property type="entry name" value="DUF7674"/>
</dbReference>
<dbReference type="EMBL" id="JRLX01000013">
    <property type="protein sequence ID" value="KGO86145.1"/>
    <property type="molecule type" value="Genomic_DNA"/>
</dbReference>
<proteinExistence type="predicted"/>
<dbReference type="RefSeq" id="WP_020214507.1">
    <property type="nucleotide sequence ID" value="NZ_JRLX01000013.1"/>
</dbReference>
<dbReference type="Proteomes" id="UP000030152">
    <property type="component" value="Unassembled WGS sequence"/>
</dbReference>
<feature type="domain" description="DUF7674" evidence="1">
    <location>
        <begin position="6"/>
        <end position="88"/>
    </location>
</feature>
<gene>
    <name evidence="2" type="ORF">Q765_12570</name>
</gene>
<keyword evidence="3" id="KW-1185">Reference proteome</keyword>
<dbReference type="STRING" id="1121895.GCA_000378485_03332"/>